<evidence type="ECO:0000259" key="1">
    <source>
        <dbReference type="Pfam" id="PF03724"/>
    </source>
</evidence>
<feature type="domain" description="DUF306" evidence="1">
    <location>
        <begin position="30"/>
        <end position="138"/>
    </location>
</feature>
<accession>A0AAE4MHI7</accession>
<feature type="domain" description="DUF306" evidence="1">
    <location>
        <begin position="260"/>
        <end position="348"/>
    </location>
</feature>
<dbReference type="Gene3D" id="2.40.128.270">
    <property type="match status" value="4"/>
</dbReference>
<evidence type="ECO:0000313" key="2">
    <source>
        <dbReference type="EMBL" id="MDV0444226.1"/>
    </source>
</evidence>
<dbReference type="AlphaFoldDB" id="A0AAE4MHI7"/>
<comment type="caution">
    <text evidence="2">The sequence shown here is derived from an EMBL/GenBank/DDBJ whole genome shotgun (WGS) entry which is preliminary data.</text>
</comment>
<dbReference type="RefSeq" id="WP_338096726.1">
    <property type="nucleotide sequence ID" value="NZ_JAWDKB010000007.1"/>
</dbReference>
<keyword evidence="3" id="KW-1185">Reference proteome</keyword>
<organism evidence="2 3">
    <name type="scientific">Methanorbis rubei</name>
    <dbReference type="NCBI Taxonomy" id="3028300"/>
    <lineage>
        <taxon>Archaea</taxon>
        <taxon>Methanobacteriati</taxon>
        <taxon>Methanobacteriota</taxon>
        <taxon>Stenosarchaea group</taxon>
        <taxon>Methanomicrobia</taxon>
        <taxon>Methanomicrobiales</taxon>
        <taxon>Methanocorpusculaceae</taxon>
        <taxon>Methanorbis</taxon>
    </lineage>
</organism>
<gene>
    <name evidence="2" type="ORF">McpCs1_16260</name>
</gene>
<dbReference type="PANTHER" id="PTHR35535">
    <property type="entry name" value="HEAT SHOCK PROTEIN HSLJ"/>
    <property type="match status" value="1"/>
</dbReference>
<dbReference type="InterPro" id="IPR005184">
    <property type="entry name" value="DUF306_Meta_HslJ"/>
</dbReference>
<protein>
    <recommendedName>
        <fullName evidence="1">DUF306 domain-containing protein</fullName>
    </recommendedName>
</protein>
<sequence length="466" mass="48578">MKRTGLVLLALILVGGLVFAAGCITAPASQSPEGKWILTDFGSNATPDHPMGVIDLQIAGTNVSGNSGVNQYFGTATIDAANGKISFVTLGTTRMAGSEEMMAQEQAYLAALANVTGYKVADGNLILTDSAGAVLLTFAAMPAVTLDKTSWILADDKNVTLEFANGIFNGNAPVNFYSGAWYVTGTNGIQFGNVISTLMAGPTDAMNAESAYFKALANTTSYKITNGNLVLMDASGSTLLTFRENIVEIGITITGSWTLSTDKNVTIDFDTFGEVSGKAPVNSYFGNVTITGTTISFGPIGSTKMAGPEVAMNAESAYFAALANATGYKYGSTTLDLLDADGNTILTFVRPVNAGPISAKALPGMEKHGLVNEWLLADDNAVTLTFTSEGTFNGHAPVNSYSGSYTETPDSLILSDVITTLMAGPEAAMNAESAYYAALGKVADYRVVDGRLYLNDAAGNTLLTFV</sequence>
<feature type="domain" description="DUF306" evidence="1">
    <location>
        <begin position="155"/>
        <end position="243"/>
    </location>
</feature>
<dbReference type="Proteomes" id="UP001283212">
    <property type="component" value="Unassembled WGS sequence"/>
</dbReference>
<dbReference type="PROSITE" id="PS51257">
    <property type="entry name" value="PROKAR_LIPOPROTEIN"/>
    <property type="match status" value="1"/>
</dbReference>
<dbReference type="PANTHER" id="PTHR35535:SF1">
    <property type="entry name" value="HEAT SHOCK PROTEIN HSLJ"/>
    <property type="match status" value="1"/>
</dbReference>
<evidence type="ECO:0000313" key="3">
    <source>
        <dbReference type="Proteomes" id="UP001283212"/>
    </source>
</evidence>
<proteinExistence type="predicted"/>
<reference evidence="2 3" key="1">
    <citation type="submission" date="2023-06" db="EMBL/GenBank/DDBJ databases">
        <title>Genome sequence of Methancorpusculaceae sp. Cs1.</title>
        <authorList>
            <person name="Protasov E."/>
            <person name="Platt K."/>
            <person name="Poehlein A."/>
            <person name="Daniel R."/>
            <person name="Brune A."/>
        </authorList>
    </citation>
    <scope>NUCLEOTIDE SEQUENCE [LARGE SCALE GENOMIC DNA]</scope>
    <source>
        <strain evidence="2 3">Cs1</strain>
    </source>
</reference>
<dbReference type="InterPro" id="IPR038670">
    <property type="entry name" value="HslJ-like_sf"/>
</dbReference>
<dbReference type="EMBL" id="JAWDKB010000007">
    <property type="protein sequence ID" value="MDV0444226.1"/>
    <property type="molecule type" value="Genomic_DNA"/>
</dbReference>
<dbReference type="Pfam" id="PF03724">
    <property type="entry name" value="META"/>
    <property type="match status" value="4"/>
</dbReference>
<dbReference type="InterPro" id="IPR053147">
    <property type="entry name" value="Hsp_HslJ-like"/>
</dbReference>
<name>A0AAE4MHI7_9EURY</name>
<feature type="domain" description="DUF306" evidence="1">
    <location>
        <begin position="378"/>
        <end position="465"/>
    </location>
</feature>